<dbReference type="InterPro" id="IPR036412">
    <property type="entry name" value="HAD-like_sf"/>
</dbReference>
<dbReference type="eggNOG" id="COG3769">
    <property type="taxonomic scope" value="Bacteria"/>
</dbReference>
<protein>
    <submittedName>
        <fullName evidence="4">Mannosyl-3-phosphoglycerate phosphatase</fullName>
    </submittedName>
</protein>
<reference evidence="4 5" key="1">
    <citation type="submission" date="2014-06" db="EMBL/GenBank/DDBJ databases">
        <title>Genomes of Alteromonas australica, a world apart.</title>
        <authorList>
            <person name="Gonzaga A."/>
            <person name="Lopez-Perez M."/>
            <person name="Rodriguez-Valera F."/>
        </authorList>
    </citation>
    <scope>NUCLEOTIDE SEQUENCE [LARGE SCALE GENOMIC DNA]</scope>
    <source>
        <strain evidence="4 5">H 17</strain>
    </source>
</reference>
<dbReference type="AlphaFoldDB" id="A0A075NWS5"/>
<dbReference type="RefSeq" id="WP_044057248.1">
    <property type="nucleotide sequence ID" value="NZ_CAXGHX010000005.1"/>
</dbReference>
<sequence>MTKTLVFTDMDGTLLDHHTYSFDAAKPALNALDEKHIPVIPTTSKTFAELQPLRKSIGLDGPFIIENGAAVFIPHGFFKQKPTGTVWVDGYWCKSFISNQKYWIKLIDKINADFAGEFKQFSKMSVQDIQDATGLDEASAKLAAKRQFGEPVLWTGSEERKLAFIEAIKERGAYPLEGGRFVHVSGNCDKGQALKWLAQEFQKQHNCKVRTLALGDGKNDIAMLEAAHVAIRIISPVNPPPNVKKEEVYTSTLPGPEGWNEMLTQLLSL</sequence>
<dbReference type="NCBIfam" id="TIGR01486">
    <property type="entry name" value="HAD-SF-IIB-MPGP"/>
    <property type="match status" value="1"/>
</dbReference>
<dbReference type="GO" id="GO:0005829">
    <property type="term" value="C:cytosol"/>
    <property type="evidence" value="ECO:0007669"/>
    <property type="project" value="TreeGrafter"/>
</dbReference>
<evidence type="ECO:0000313" key="5">
    <source>
        <dbReference type="Proteomes" id="UP000056090"/>
    </source>
</evidence>
<dbReference type="NCBIfam" id="TIGR01484">
    <property type="entry name" value="HAD-SF-IIB"/>
    <property type="match status" value="1"/>
</dbReference>
<dbReference type="SFLD" id="SFLDS00003">
    <property type="entry name" value="Haloacid_Dehalogenase"/>
    <property type="match status" value="1"/>
</dbReference>
<evidence type="ECO:0000256" key="1">
    <source>
        <dbReference type="ARBA" id="ARBA00022723"/>
    </source>
</evidence>
<dbReference type="InterPro" id="IPR006379">
    <property type="entry name" value="HAD-SF_hydro_IIB"/>
</dbReference>
<accession>A0A075NWS5</accession>
<evidence type="ECO:0000256" key="3">
    <source>
        <dbReference type="ARBA" id="ARBA00022842"/>
    </source>
</evidence>
<dbReference type="SFLD" id="SFLDG01142">
    <property type="entry name" value="C2.B.2:_Mannosyl-3-phosphoglyc"/>
    <property type="match status" value="1"/>
</dbReference>
<organism evidence="4 5">
    <name type="scientific">Alteromonas australica</name>
    <dbReference type="NCBI Taxonomy" id="589873"/>
    <lineage>
        <taxon>Bacteria</taxon>
        <taxon>Pseudomonadati</taxon>
        <taxon>Pseudomonadota</taxon>
        <taxon>Gammaproteobacteria</taxon>
        <taxon>Alteromonadales</taxon>
        <taxon>Alteromonadaceae</taxon>
        <taxon>Alteromonas/Salinimonas group</taxon>
        <taxon>Alteromonas</taxon>
    </lineage>
</organism>
<dbReference type="SFLD" id="SFLDG01140">
    <property type="entry name" value="C2.B:_Phosphomannomutase_and_P"/>
    <property type="match status" value="1"/>
</dbReference>
<proteinExistence type="predicted"/>
<keyword evidence="5" id="KW-1185">Reference proteome</keyword>
<dbReference type="InterPro" id="IPR006381">
    <property type="entry name" value="HAD-SF-IIB-MPGP"/>
</dbReference>
<dbReference type="SUPFAM" id="SSF56784">
    <property type="entry name" value="HAD-like"/>
    <property type="match status" value="1"/>
</dbReference>
<dbReference type="GO" id="GO:0051479">
    <property type="term" value="P:mannosylglycerate biosynthetic process"/>
    <property type="evidence" value="ECO:0007669"/>
    <property type="project" value="InterPro"/>
</dbReference>
<dbReference type="GO" id="GO:0000287">
    <property type="term" value="F:magnesium ion binding"/>
    <property type="evidence" value="ECO:0007669"/>
    <property type="project" value="UniProtKB-ARBA"/>
</dbReference>
<dbReference type="PANTHER" id="PTHR10000:SF8">
    <property type="entry name" value="HAD SUPERFAMILY HYDROLASE-LIKE, TYPE 3"/>
    <property type="match status" value="1"/>
</dbReference>
<dbReference type="InterPro" id="IPR023214">
    <property type="entry name" value="HAD_sf"/>
</dbReference>
<keyword evidence="1" id="KW-0479">Metal-binding</keyword>
<gene>
    <name evidence="4" type="ORF">EP13_10735</name>
</gene>
<dbReference type="KEGG" id="aal:EP13_10735"/>
<dbReference type="Gene3D" id="3.30.980.20">
    <property type="entry name" value="Putative mannosyl-3-phosphoglycerate phosphatase, domain 2"/>
    <property type="match status" value="1"/>
</dbReference>
<evidence type="ECO:0000256" key="2">
    <source>
        <dbReference type="ARBA" id="ARBA00022801"/>
    </source>
</evidence>
<dbReference type="NCBIfam" id="NF001218">
    <property type="entry name" value="PRK00192.1-5"/>
    <property type="match status" value="1"/>
</dbReference>
<dbReference type="Proteomes" id="UP000056090">
    <property type="component" value="Chromosome"/>
</dbReference>
<name>A0A075NWS5_9ALTE</name>
<dbReference type="GO" id="GO:0050531">
    <property type="term" value="F:mannosyl-3-phosphoglycerate phosphatase activity"/>
    <property type="evidence" value="ECO:0007669"/>
    <property type="project" value="InterPro"/>
</dbReference>
<keyword evidence="2" id="KW-0378">Hydrolase</keyword>
<dbReference type="EMBL" id="CP008849">
    <property type="protein sequence ID" value="AIF99119.1"/>
    <property type="molecule type" value="Genomic_DNA"/>
</dbReference>
<evidence type="ECO:0000313" key="4">
    <source>
        <dbReference type="EMBL" id="AIF99119.1"/>
    </source>
</evidence>
<keyword evidence="3" id="KW-0460">Magnesium</keyword>
<dbReference type="PANTHER" id="PTHR10000">
    <property type="entry name" value="PHOSPHOSERINE PHOSPHATASE"/>
    <property type="match status" value="1"/>
</dbReference>
<dbReference type="Gene3D" id="3.40.50.1000">
    <property type="entry name" value="HAD superfamily/HAD-like"/>
    <property type="match status" value="1"/>
</dbReference>
<dbReference type="Pfam" id="PF08282">
    <property type="entry name" value="Hydrolase_3"/>
    <property type="match status" value="2"/>
</dbReference>
<dbReference type="GeneID" id="78255381"/>